<evidence type="ECO:0000256" key="2">
    <source>
        <dbReference type="RuleBase" id="RU368095"/>
    </source>
</evidence>
<dbReference type="EMBL" id="CAADRP010001563">
    <property type="protein sequence ID" value="VFU41495.1"/>
    <property type="molecule type" value="Genomic_DNA"/>
</dbReference>
<dbReference type="InterPro" id="IPR004298">
    <property type="entry name" value="Nicotian_synth"/>
</dbReference>
<comment type="similarity">
    <text evidence="1 2">Belongs to the nicotianamine synthase (NAS)-like family.</text>
</comment>
<dbReference type="PANTHER" id="PTHR32266">
    <property type="entry name" value="NICOTIANAMINE SYNTHASE 3"/>
    <property type="match status" value="1"/>
</dbReference>
<comment type="function">
    <text evidence="2">Synthesizes nicotianamine, a polyamine which serves as a sensor for the physiological iron status within the plant, and/or might be involved in the transport of iron.</text>
</comment>
<dbReference type="EC" id="2.5.1.43" evidence="2"/>
<organism evidence="3">
    <name type="scientific">Salix viminalis</name>
    <name type="common">Common osier</name>
    <name type="synonym">Basket willow</name>
    <dbReference type="NCBI Taxonomy" id="40686"/>
    <lineage>
        <taxon>Eukaryota</taxon>
        <taxon>Viridiplantae</taxon>
        <taxon>Streptophyta</taxon>
        <taxon>Embryophyta</taxon>
        <taxon>Tracheophyta</taxon>
        <taxon>Spermatophyta</taxon>
        <taxon>Magnoliopsida</taxon>
        <taxon>eudicotyledons</taxon>
        <taxon>Gunneridae</taxon>
        <taxon>Pentapetalae</taxon>
        <taxon>rosids</taxon>
        <taxon>fabids</taxon>
        <taxon>Malpighiales</taxon>
        <taxon>Salicaceae</taxon>
        <taxon>Saliceae</taxon>
        <taxon>Salix</taxon>
    </lineage>
</organism>
<keyword evidence="2" id="KW-0808">Transferase</keyword>
<dbReference type="Pfam" id="PF03059">
    <property type="entry name" value="NAS"/>
    <property type="match status" value="1"/>
</dbReference>
<comment type="catalytic activity">
    <reaction evidence="2">
        <text>3 S-adenosyl-L-methionine = nicotianamine + 3 S-methyl-5'-thioadenosine + 3 H(+)</text>
        <dbReference type="Rhea" id="RHEA:16481"/>
        <dbReference type="ChEBI" id="CHEBI:15378"/>
        <dbReference type="ChEBI" id="CHEBI:17509"/>
        <dbReference type="ChEBI" id="CHEBI:58249"/>
        <dbReference type="ChEBI" id="CHEBI:59789"/>
        <dbReference type="EC" id="2.5.1.43"/>
    </reaction>
</comment>
<dbReference type="PANTHER" id="PTHR32266:SF11">
    <property type="entry name" value="NICOTIANAMINE SYNTHASE"/>
    <property type="match status" value="1"/>
</dbReference>
<sequence length="118" mass="13298">MRESLIKLCGHERGLLEIEFATFLSKIHQPLNNLNLFPYYENYVELASIEYRILNESGVSQPRKVALCGSGPLPLTSFIMATHHMKFTHFDNFDIDGAANDVASQIVASDPELDQDEV</sequence>
<proteinExistence type="inferred from homology"/>
<reference evidence="3" key="1">
    <citation type="submission" date="2019-03" db="EMBL/GenBank/DDBJ databases">
        <authorList>
            <person name="Mank J."/>
            <person name="Almeida P."/>
        </authorList>
    </citation>
    <scope>NUCLEOTIDE SEQUENCE</scope>
    <source>
        <strain evidence="3">78183</strain>
    </source>
</reference>
<gene>
    <name evidence="3" type="ORF">SVIM_LOCUS244499</name>
</gene>
<dbReference type="AlphaFoldDB" id="A0A6N2LLX0"/>
<protein>
    <recommendedName>
        <fullName evidence="2">Nicotianamine synthase</fullName>
        <ecNumber evidence="2">2.5.1.43</ecNumber>
    </recommendedName>
</protein>
<dbReference type="GO" id="GO:0030418">
    <property type="term" value="P:nicotianamine biosynthetic process"/>
    <property type="evidence" value="ECO:0007669"/>
    <property type="project" value="UniProtKB-UniRule"/>
</dbReference>
<evidence type="ECO:0000313" key="3">
    <source>
        <dbReference type="EMBL" id="VFU41495.1"/>
    </source>
</evidence>
<name>A0A6N2LLX0_SALVM</name>
<dbReference type="PROSITE" id="PS51142">
    <property type="entry name" value="NAS"/>
    <property type="match status" value="1"/>
</dbReference>
<accession>A0A6N2LLX0</accession>
<keyword evidence="2" id="KW-0949">S-adenosyl-L-methionine</keyword>
<evidence type="ECO:0000256" key="1">
    <source>
        <dbReference type="ARBA" id="ARBA00007009"/>
    </source>
</evidence>
<dbReference type="InterPro" id="IPR029063">
    <property type="entry name" value="SAM-dependent_MTases_sf"/>
</dbReference>
<dbReference type="GO" id="GO:0030410">
    <property type="term" value="F:nicotianamine synthase activity"/>
    <property type="evidence" value="ECO:0007669"/>
    <property type="project" value="UniProtKB-UniRule"/>
</dbReference>
<dbReference type="Gene3D" id="3.40.50.150">
    <property type="entry name" value="Vaccinia Virus protein VP39"/>
    <property type="match status" value="1"/>
</dbReference>